<feature type="region of interest" description="Disordered" evidence="1">
    <location>
        <begin position="1"/>
        <end position="72"/>
    </location>
</feature>
<accession>A0A383W7U8</accession>
<protein>
    <recommendedName>
        <fullName evidence="4">Clp R domain-containing protein</fullName>
    </recommendedName>
</protein>
<dbReference type="AlphaFoldDB" id="A0A383W7U8"/>
<reference evidence="2 3" key="1">
    <citation type="submission" date="2016-10" db="EMBL/GenBank/DDBJ databases">
        <authorList>
            <person name="Cai Z."/>
        </authorList>
    </citation>
    <scope>NUCLEOTIDE SEQUENCE [LARGE SCALE GENOMIC DNA]</scope>
</reference>
<proteinExistence type="predicted"/>
<dbReference type="SUPFAM" id="SSF81923">
    <property type="entry name" value="Double Clp-N motif"/>
    <property type="match status" value="1"/>
</dbReference>
<keyword evidence="3" id="KW-1185">Reference proteome</keyword>
<sequence>MKLQAQQQHVASQQQNRLARRAIPVAAAAVPRSSSRASRSSAGISSAPQQQQHLQQHIQRRDTPSSSPVAARAAATASMDVEELVGPSALQPEVFEIITYALKLAWTAETYNVHSWMVLLGLLKKESYTACQVLQDLGLTDIYGAWNEVLWALNVSDGLQPRAFTPRVIWGERASLIVQGAVRFGMWAGRDKVATEDLLMAFAASDVLTALFPDVDLSFDRVKHAIEKRTGVKYDLPGYEGAALDSQDMFL</sequence>
<dbReference type="InterPro" id="IPR036628">
    <property type="entry name" value="Clp_N_dom_sf"/>
</dbReference>
<dbReference type="STRING" id="3088.A0A383W7U8"/>
<dbReference type="Proteomes" id="UP000256970">
    <property type="component" value="Unassembled WGS sequence"/>
</dbReference>
<evidence type="ECO:0000256" key="1">
    <source>
        <dbReference type="SAM" id="MobiDB-lite"/>
    </source>
</evidence>
<evidence type="ECO:0000313" key="3">
    <source>
        <dbReference type="Proteomes" id="UP000256970"/>
    </source>
</evidence>
<gene>
    <name evidence="2" type="ORF">BQ4739_LOCUS13777</name>
</gene>
<dbReference type="Gene3D" id="1.10.1780.10">
    <property type="entry name" value="Clp, N-terminal domain"/>
    <property type="match status" value="1"/>
</dbReference>
<organism evidence="2 3">
    <name type="scientific">Tetradesmus obliquus</name>
    <name type="common">Green alga</name>
    <name type="synonym">Acutodesmus obliquus</name>
    <dbReference type="NCBI Taxonomy" id="3088"/>
    <lineage>
        <taxon>Eukaryota</taxon>
        <taxon>Viridiplantae</taxon>
        <taxon>Chlorophyta</taxon>
        <taxon>core chlorophytes</taxon>
        <taxon>Chlorophyceae</taxon>
        <taxon>CS clade</taxon>
        <taxon>Sphaeropleales</taxon>
        <taxon>Scenedesmaceae</taxon>
        <taxon>Tetradesmus</taxon>
    </lineage>
</organism>
<evidence type="ECO:0008006" key="4">
    <source>
        <dbReference type="Google" id="ProtNLM"/>
    </source>
</evidence>
<evidence type="ECO:0000313" key="2">
    <source>
        <dbReference type="EMBL" id="SZX73511.1"/>
    </source>
</evidence>
<feature type="compositionally biased region" description="Low complexity" evidence="1">
    <location>
        <begin position="1"/>
        <end position="57"/>
    </location>
</feature>
<dbReference type="EMBL" id="FNXT01001193">
    <property type="protein sequence ID" value="SZX73511.1"/>
    <property type="molecule type" value="Genomic_DNA"/>
</dbReference>
<name>A0A383W7U8_TETOB</name>